<name>G7GYA9_9ACTN</name>
<dbReference type="PRINTS" id="PR00038">
    <property type="entry name" value="HTHLUXR"/>
</dbReference>
<dbReference type="InterPro" id="IPR000792">
    <property type="entry name" value="Tscrpt_reg_LuxR_C"/>
</dbReference>
<dbReference type="Proteomes" id="UP000035088">
    <property type="component" value="Unassembled WGS sequence"/>
</dbReference>
<feature type="domain" description="HTH luxR-type" evidence="1">
    <location>
        <begin position="127"/>
        <end position="175"/>
    </location>
</feature>
<dbReference type="InterPro" id="IPR036388">
    <property type="entry name" value="WH-like_DNA-bd_sf"/>
</dbReference>
<dbReference type="AlphaFoldDB" id="G7GYA9"/>
<dbReference type="GO" id="GO:0003677">
    <property type="term" value="F:DNA binding"/>
    <property type="evidence" value="ECO:0007669"/>
    <property type="project" value="InterPro"/>
</dbReference>
<evidence type="ECO:0000313" key="3">
    <source>
        <dbReference type="Proteomes" id="UP000035088"/>
    </source>
</evidence>
<dbReference type="SMART" id="SM00421">
    <property type="entry name" value="HTH_LUXR"/>
    <property type="match status" value="1"/>
</dbReference>
<dbReference type="GO" id="GO:0006355">
    <property type="term" value="P:regulation of DNA-templated transcription"/>
    <property type="evidence" value="ECO:0007669"/>
    <property type="project" value="InterPro"/>
</dbReference>
<dbReference type="Pfam" id="PF00196">
    <property type="entry name" value="GerE"/>
    <property type="match status" value="1"/>
</dbReference>
<evidence type="ECO:0000259" key="1">
    <source>
        <dbReference type="SMART" id="SM00421"/>
    </source>
</evidence>
<dbReference type="STRING" id="1073574.GOARA_013_00280"/>
<evidence type="ECO:0000313" key="2">
    <source>
        <dbReference type="EMBL" id="GAB08584.1"/>
    </source>
</evidence>
<organism evidence="2 3">
    <name type="scientific">Gordonia araii NBRC 100433</name>
    <dbReference type="NCBI Taxonomy" id="1073574"/>
    <lineage>
        <taxon>Bacteria</taxon>
        <taxon>Bacillati</taxon>
        <taxon>Actinomycetota</taxon>
        <taxon>Actinomycetes</taxon>
        <taxon>Mycobacteriales</taxon>
        <taxon>Gordoniaceae</taxon>
        <taxon>Gordonia</taxon>
    </lineage>
</organism>
<gene>
    <name evidence="2" type="ORF">GOARA_013_00280</name>
</gene>
<dbReference type="SUPFAM" id="SSF46894">
    <property type="entry name" value="C-terminal effector domain of the bipartite response regulators"/>
    <property type="match status" value="1"/>
</dbReference>
<dbReference type="EMBL" id="BAEE01000013">
    <property type="protein sequence ID" value="GAB08584.1"/>
    <property type="molecule type" value="Genomic_DNA"/>
</dbReference>
<keyword evidence="3" id="KW-1185">Reference proteome</keyword>
<comment type="caution">
    <text evidence="2">The sequence shown here is derived from an EMBL/GenBank/DDBJ whole genome shotgun (WGS) entry which is preliminary data.</text>
</comment>
<accession>G7GYA9</accession>
<dbReference type="OrthoDB" id="4380708at2"/>
<dbReference type="RefSeq" id="WP_007320661.1">
    <property type="nucleotide sequence ID" value="NZ_BAEE01000013.1"/>
</dbReference>
<dbReference type="Gene3D" id="1.10.10.10">
    <property type="entry name" value="Winged helix-like DNA-binding domain superfamily/Winged helix DNA-binding domain"/>
    <property type="match status" value="1"/>
</dbReference>
<sequence length="201" mass="22574">MTASPVDTLSALNLGPRFDAEVAIICEGDLTDTVLDSFIEGSGLSTRLVDLDHDERPYPTVRAVVVRTAGKVMRVQWIREFSGATIIAIGAHDPQHGVVVLPDSPHGARRLRQILLEDLRDEPTHAPVHLSDREREVIVTYTLGTTVRDTARQHFITENTVRSHFRRVMRRYRDAGRPVTNKSRLLIQLIADGWVTPDQLK</sequence>
<reference evidence="2 3" key="1">
    <citation type="submission" date="2011-11" db="EMBL/GenBank/DDBJ databases">
        <title>Whole genome shotgun sequence of Gordonia araii NBRC 100433.</title>
        <authorList>
            <person name="Yoshida Y."/>
            <person name="Hosoyama A."/>
            <person name="Tsuchikane K."/>
            <person name="Katsumata H."/>
            <person name="Yamazaki S."/>
            <person name="Fujita N."/>
        </authorList>
    </citation>
    <scope>NUCLEOTIDE SEQUENCE [LARGE SCALE GENOMIC DNA]</scope>
    <source>
        <strain evidence="2 3">NBRC 100433</strain>
    </source>
</reference>
<dbReference type="InterPro" id="IPR016032">
    <property type="entry name" value="Sig_transdc_resp-reg_C-effctor"/>
</dbReference>
<protein>
    <submittedName>
        <fullName evidence="2">Putative two-component system response regulator</fullName>
    </submittedName>
</protein>
<proteinExistence type="predicted"/>